<evidence type="ECO:0000256" key="5">
    <source>
        <dbReference type="ARBA" id="ARBA00023157"/>
    </source>
</evidence>
<dbReference type="InterPro" id="IPR043504">
    <property type="entry name" value="Peptidase_S1_PA_chymotrypsin"/>
</dbReference>
<dbReference type="SUPFAM" id="SSF50494">
    <property type="entry name" value="Trypsin-like serine proteases"/>
    <property type="match status" value="1"/>
</dbReference>
<dbReference type="GO" id="GO:0006508">
    <property type="term" value="P:proteolysis"/>
    <property type="evidence" value="ECO:0007669"/>
    <property type="project" value="UniProtKB-KW"/>
</dbReference>
<keyword evidence="9" id="KW-1185">Reference proteome</keyword>
<keyword evidence="1 6" id="KW-0645">Protease</keyword>
<dbReference type="PROSITE" id="PS00135">
    <property type="entry name" value="TRYPSIN_SER"/>
    <property type="match status" value="1"/>
</dbReference>
<feature type="domain" description="Peptidase S1" evidence="7">
    <location>
        <begin position="22"/>
        <end position="253"/>
    </location>
</feature>
<dbReference type="AlphaFoldDB" id="A0AAV2M2Y1"/>
<keyword evidence="5" id="KW-1015">Disulfide bond</keyword>
<name>A0AAV2M2Y1_KNICA</name>
<dbReference type="CDD" id="cd00190">
    <property type="entry name" value="Tryp_SPc"/>
    <property type="match status" value="1"/>
</dbReference>
<dbReference type="PANTHER" id="PTHR24252">
    <property type="entry name" value="ACROSIN-RELATED"/>
    <property type="match status" value="1"/>
</dbReference>
<dbReference type="PRINTS" id="PR00722">
    <property type="entry name" value="CHYMOTRYPSIN"/>
</dbReference>
<dbReference type="PROSITE" id="PS50240">
    <property type="entry name" value="TRYPSIN_DOM"/>
    <property type="match status" value="1"/>
</dbReference>
<evidence type="ECO:0000313" key="8">
    <source>
        <dbReference type="EMBL" id="CAL1607654.1"/>
    </source>
</evidence>
<evidence type="ECO:0000259" key="7">
    <source>
        <dbReference type="PROSITE" id="PS50240"/>
    </source>
</evidence>
<reference evidence="8 9" key="1">
    <citation type="submission" date="2024-04" db="EMBL/GenBank/DDBJ databases">
        <authorList>
            <person name="Waldvogel A.-M."/>
            <person name="Schoenle A."/>
        </authorList>
    </citation>
    <scope>NUCLEOTIDE SEQUENCE [LARGE SCALE GENOMIC DNA]</scope>
</reference>
<dbReference type="Proteomes" id="UP001497482">
    <property type="component" value="Chromosome 6"/>
</dbReference>
<dbReference type="InterPro" id="IPR009003">
    <property type="entry name" value="Peptidase_S1_PA"/>
</dbReference>
<dbReference type="FunFam" id="2.40.10.10:FF:000024">
    <property type="entry name" value="Serine protease 53"/>
    <property type="match status" value="1"/>
</dbReference>
<evidence type="ECO:0000313" key="9">
    <source>
        <dbReference type="Proteomes" id="UP001497482"/>
    </source>
</evidence>
<gene>
    <name evidence="8" type="ORF">KC01_LOCUS34686</name>
</gene>
<dbReference type="GO" id="GO:0004252">
    <property type="term" value="F:serine-type endopeptidase activity"/>
    <property type="evidence" value="ECO:0007669"/>
    <property type="project" value="InterPro"/>
</dbReference>
<dbReference type="InterPro" id="IPR001254">
    <property type="entry name" value="Trypsin_dom"/>
</dbReference>
<keyword evidence="2" id="KW-0732">Signal</keyword>
<dbReference type="InterPro" id="IPR018114">
    <property type="entry name" value="TRYPSIN_HIS"/>
</dbReference>
<sequence length="316" mass="33421">MPLPISAEFLKLCGRAGLNSRIVGGALSNPGNWPWQVYVQTTDARGISYACGGSLISKQWVMTAAHCLIDRIANLTKVYLGLQTLSGPNPNAVVKDVVSAVTHPQFNSSGVLDHDIAVIKMADTVTYSSYIQPVCLAKSNSTIDSGQSSWVAGWGLLQQGGSSLSNTLQELCVPVVEDADCSSLLRLNIPKNILCAGSVGGEGICQGDSGGALVVKQGTTWIQTGIVSGSVGCALQDKPALYAEVAEFQAWIQGHEWGASCPHSFVGAFKLQFDMSWTPVDDLEKKDAELAIMDKLLSQQMASPSSAALNFKGLTE</sequence>
<keyword evidence="4 6" id="KW-0720">Serine protease</keyword>
<evidence type="ECO:0000256" key="1">
    <source>
        <dbReference type="ARBA" id="ARBA00022670"/>
    </source>
</evidence>
<dbReference type="Gene3D" id="2.40.10.10">
    <property type="entry name" value="Trypsin-like serine proteases"/>
    <property type="match status" value="1"/>
</dbReference>
<evidence type="ECO:0000256" key="4">
    <source>
        <dbReference type="ARBA" id="ARBA00022825"/>
    </source>
</evidence>
<protein>
    <recommendedName>
        <fullName evidence="7">Peptidase S1 domain-containing protein</fullName>
    </recommendedName>
</protein>
<dbReference type="EMBL" id="OZ035828">
    <property type="protein sequence ID" value="CAL1607654.1"/>
    <property type="molecule type" value="Genomic_DNA"/>
</dbReference>
<accession>A0AAV2M2Y1</accession>
<dbReference type="InterPro" id="IPR001314">
    <property type="entry name" value="Peptidase_S1A"/>
</dbReference>
<evidence type="ECO:0000256" key="6">
    <source>
        <dbReference type="RuleBase" id="RU363034"/>
    </source>
</evidence>
<evidence type="ECO:0000256" key="2">
    <source>
        <dbReference type="ARBA" id="ARBA00022729"/>
    </source>
</evidence>
<dbReference type="PANTHER" id="PTHR24252:SF11">
    <property type="entry name" value="ATRIAL NATRIURETIC PEPTIDE-CONVERTING ENZYME ISOFORM X1"/>
    <property type="match status" value="1"/>
</dbReference>
<evidence type="ECO:0000256" key="3">
    <source>
        <dbReference type="ARBA" id="ARBA00022801"/>
    </source>
</evidence>
<dbReference type="PROSITE" id="PS00134">
    <property type="entry name" value="TRYPSIN_HIS"/>
    <property type="match status" value="1"/>
</dbReference>
<dbReference type="SMART" id="SM00020">
    <property type="entry name" value="Tryp_SPc"/>
    <property type="match status" value="1"/>
</dbReference>
<proteinExistence type="predicted"/>
<dbReference type="InterPro" id="IPR033116">
    <property type="entry name" value="TRYPSIN_SER"/>
</dbReference>
<dbReference type="Pfam" id="PF00089">
    <property type="entry name" value="Trypsin"/>
    <property type="match status" value="1"/>
</dbReference>
<keyword evidence="3 6" id="KW-0378">Hydrolase</keyword>
<organism evidence="8 9">
    <name type="scientific">Knipowitschia caucasica</name>
    <name type="common">Caucasian dwarf goby</name>
    <name type="synonym">Pomatoschistus caucasicus</name>
    <dbReference type="NCBI Taxonomy" id="637954"/>
    <lineage>
        <taxon>Eukaryota</taxon>
        <taxon>Metazoa</taxon>
        <taxon>Chordata</taxon>
        <taxon>Craniata</taxon>
        <taxon>Vertebrata</taxon>
        <taxon>Euteleostomi</taxon>
        <taxon>Actinopterygii</taxon>
        <taxon>Neopterygii</taxon>
        <taxon>Teleostei</taxon>
        <taxon>Neoteleostei</taxon>
        <taxon>Acanthomorphata</taxon>
        <taxon>Gobiaria</taxon>
        <taxon>Gobiiformes</taxon>
        <taxon>Gobioidei</taxon>
        <taxon>Gobiidae</taxon>
        <taxon>Gobiinae</taxon>
        <taxon>Knipowitschia</taxon>
    </lineage>
</organism>